<reference evidence="2 3" key="1">
    <citation type="submission" date="2016-08" db="EMBL/GenBank/DDBJ databases">
        <title>Genome sequencing of Lactobacillus plantarum JSA22, isolated from fermented soybean paste.</title>
        <authorList>
            <person name="Choi H.S."/>
        </authorList>
    </citation>
    <scope>NUCLEOTIDE SEQUENCE [LARGE SCALE GENOMIC DNA]</scope>
    <source>
        <strain evidence="2 3">JSA22</strain>
    </source>
</reference>
<gene>
    <name evidence="2" type="ORF">LPJSA22_02156</name>
</gene>
<dbReference type="RefSeq" id="WP_003641474.1">
    <property type="nucleotide sequence ID" value="NZ_AP028145.1"/>
</dbReference>
<dbReference type="EMBL" id="MCOL01000001">
    <property type="protein sequence ID" value="ODO62151.1"/>
    <property type="molecule type" value="Genomic_DNA"/>
</dbReference>
<dbReference type="Gene3D" id="3.30.930.20">
    <property type="entry name" value="Protein of unknown function DUF1054"/>
    <property type="match status" value="1"/>
</dbReference>
<evidence type="ECO:0000313" key="3">
    <source>
        <dbReference type="Proteomes" id="UP000094892"/>
    </source>
</evidence>
<dbReference type="Pfam" id="PF06335">
    <property type="entry name" value="DUF1054"/>
    <property type="match status" value="1"/>
</dbReference>
<name>A0A0G9GT48_LACPN</name>
<dbReference type="InterPro" id="IPR009403">
    <property type="entry name" value="UPF0637"/>
</dbReference>
<dbReference type="PATRIC" id="fig|1590.142.peg.2144"/>
<proteinExistence type="inferred from homology"/>
<dbReference type="SUPFAM" id="SSF142913">
    <property type="entry name" value="YktB/PF0168-like"/>
    <property type="match status" value="1"/>
</dbReference>
<dbReference type="InterPro" id="IPR053707">
    <property type="entry name" value="UPF0637_domain_sf"/>
</dbReference>
<protein>
    <recommendedName>
        <fullName evidence="1">UPF0637 protein LPJSA22_02156</fullName>
    </recommendedName>
</protein>
<evidence type="ECO:0000256" key="1">
    <source>
        <dbReference type="HAMAP-Rule" id="MF_01851"/>
    </source>
</evidence>
<dbReference type="Proteomes" id="UP000094892">
    <property type="component" value="Unassembled WGS sequence"/>
</dbReference>
<evidence type="ECO:0000313" key="2">
    <source>
        <dbReference type="EMBL" id="ODO62151.1"/>
    </source>
</evidence>
<sequence>MFTNQDFEIFNDQTLAGRMHLIKTVIDPKFEQVAPTIIASLQTPSEPPFYAHVAKHLRRFKNPPVDTWVAFSQNKRSYKAWPHFELGLWPDRLFIYFDILDECKPAVQAKMQLADLTPLLKALPAGYVISNNHGVPATQLATPANITQAIKKFDQYKHSELVVGRAVLVGDPLFEDADTLNKLIITTFKQLLSIYQPVMAAVSAERQV</sequence>
<comment type="caution">
    <text evidence="2">The sequence shown here is derived from an EMBL/GenBank/DDBJ whole genome shotgun (WGS) entry which is preliminary data.</text>
</comment>
<organism evidence="2 3">
    <name type="scientific">Lactiplantibacillus plantarum</name>
    <name type="common">Lactobacillus plantarum</name>
    <dbReference type="NCBI Taxonomy" id="1590"/>
    <lineage>
        <taxon>Bacteria</taxon>
        <taxon>Bacillati</taxon>
        <taxon>Bacillota</taxon>
        <taxon>Bacilli</taxon>
        <taxon>Lactobacillales</taxon>
        <taxon>Lactobacillaceae</taxon>
        <taxon>Lactiplantibacillus</taxon>
    </lineage>
</organism>
<accession>A0A0G9GT48</accession>
<dbReference type="HAMAP" id="MF_01851">
    <property type="entry name" value="UPF0637"/>
    <property type="match status" value="1"/>
</dbReference>
<dbReference type="AlphaFoldDB" id="A0A0G9GT48"/>
<comment type="similarity">
    <text evidence="1">Belongs to the UPF0637 family.</text>
</comment>
<dbReference type="PIRSF" id="PIRSF021332">
    <property type="entry name" value="DUF1054"/>
    <property type="match status" value="1"/>
</dbReference>